<sequence length="127" mass="14484">MKITRRSRPRSITTFAIFELMGSLGCLVLLPFTALGSRDFIALLLGALLGFVVVYGLWTVQFWAYWATVTYECSEVLYELYLLTRPEYRSVIHMFGPIFGILMSALALGYLFLDRSIKPVFNRTAIL</sequence>
<keyword evidence="1" id="KW-0472">Membrane</keyword>
<feature type="transmembrane region" description="Helical" evidence="1">
    <location>
        <begin position="12"/>
        <end position="34"/>
    </location>
</feature>
<evidence type="ECO:0000256" key="1">
    <source>
        <dbReference type="SAM" id="Phobius"/>
    </source>
</evidence>
<keyword evidence="3" id="KW-1185">Reference proteome</keyword>
<dbReference type="EMBL" id="BIFT01000001">
    <property type="protein sequence ID" value="GCE24895.1"/>
    <property type="molecule type" value="Genomic_DNA"/>
</dbReference>
<comment type="caution">
    <text evidence="2">The sequence shown here is derived from an EMBL/GenBank/DDBJ whole genome shotgun (WGS) entry which is preliminary data.</text>
</comment>
<evidence type="ECO:0000313" key="3">
    <source>
        <dbReference type="Proteomes" id="UP000287171"/>
    </source>
</evidence>
<protein>
    <submittedName>
        <fullName evidence="2">Uncharacterized protein</fullName>
    </submittedName>
</protein>
<dbReference type="AlphaFoldDB" id="A0A402B0K7"/>
<evidence type="ECO:0000313" key="2">
    <source>
        <dbReference type="EMBL" id="GCE24895.1"/>
    </source>
</evidence>
<feature type="transmembrane region" description="Helical" evidence="1">
    <location>
        <begin position="90"/>
        <end position="113"/>
    </location>
</feature>
<reference evidence="3" key="1">
    <citation type="submission" date="2018-12" db="EMBL/GenBank/DDBJ databases">
        <title>Tengunoibacter tsumagoiensis gen. nov., sp. nov., Dictyobacter kobayashii sp. nov., D. alpinus sp. nov., and D. joshuensis sp. nov. and description of Dictyobacteraceae fam. nov. within the order Ktedonobacterales isolated from Tengu-no-mugimeshi.</title>
        <authorList>
            <person name="Wang C.M."/>
            <person name="Zheng Y."/>
            <person name="Sakai Y."/>
            <person name="Toyoda A."/>
            <person name="Minakuchi Y."/>
            <person name="Abe K."/>
            <person name="Yokota A."/>
            <person name="Yabe S."/>
        </authorList>
    </citation>
    <scope>NUCLEOTIDE SEQUENCE [LARGE SCALE GENOMIC DNA]</scope>
    <source>
        <strain evidence="3">Uno16</strain>
    </source>
</reference>
<feature type="transmembrane region" description="Helical" evidence="1">
    <location>
        <begin position="40"/>
        <end position="58"/>
    </location>
</feature>
<keyword evidence="1" id="KW-0812">Transmembrane</keyword>
<organism evidence="2 3">
    <name type="scientific">Dictyobacter alpinus</name>
    <dbReference type="NCBI Taxonomy" id="2014873"/>
    <lineage>
        <taxon>Bacteria</taxon>
        <taxon>Bacillati</taxon>
        <taxon>Chloroflexota</taxon>
        <taxon>Ktedonobacteria</taxon>
        <taxon>Ktedonobacterales</taxon>
        <taxon>Dictyobacteraceae</taxon>
        <taxon>Dictyobacter</taxon>
    </lineage>
</organism>
<accession>A0A402B0K7</accession>
<proteinExistence type="predicted"/>
<keyword evidence="1" id="KW-1133">Transmembrane helix</keyword>
<gene>
    <name evidence="2" type="ORF">KDA_03790</name>
</gene>
<dbReference type="Proteomes" id="UP000287171">
    <property type="component" value="Unassembled WGS sequence"/>
</dbReference>
<name>A0A402B0K7_9CHLR</name>